<evidence type="ECO:0000313" key="2">
    <source>
        <dbReference type="Proteomes" id="UP001180515"/>
    </source>
</evidence>
<dbReference type="GeneID" id="61419728"/>
<dbReference type="EMBL" id="JARQAG010000002">
    <property type="protein sequence ID" value="MDT2731063.1"/>
    <property type="molecule type" value="Genomic_DNA"/>
</dbReference>
<dbReference type="Proteomes" id="UP001180515">
    <property type="component" value="Unassembled WGS sequence"/>
</dbReference>
<reference evidence="1" key="1">
    <citation type="submission" date="2023-03" db="EMBL/GenBank/DDBJ databases">
        <authorList>
            <person name="Shen W."/>
            <person name="Cai J."/>
        </authorList>
    </citation>
    <scope>NUCLEOTIDE SEQUENCE</scope>
    <source>
        <strain evidence="1">P82-2</strain>
    </source>
</reference>
<evidence type="ECO:0000313" key="1">
    <source>
        <dbReference type="EMBL" id="MDT2731063.1"/>
    </source>
</evidence>
<name>A0AAE4HWA9_9STRE</name>
<keyword evidence="1" id="KW-0238">DNA-binding</keyword>
<accession>A0AAE4HWA9</accession>
<sequence length="110" mass="12632">MKKMPQNTKRVLQLIPTGKDRTITGNEIATLTKQSLRTVQAIIRRLIIDYNICICGSRDYQGGYYIPANDTERLEGVRALYSQQQEEEKRITVLMNSSLKEHERYLKGGA</sequence>
<comment type="caution">
    <text evidence="1">The sequence shown here is derived from an EMBL/GenBank/DDBJ whole genome shotgun (WGS) entry which is preliminary data.</text>
</comment>
<protein>
    <submittedName>
        <fullName evidence="1">DNA-binding protein</fullName>
    </submittedName>
</protein>
<organism evidence="1 2">
    <name type="scientific">Streptococcus parauberis</name>
    <dbReference type="NCBI Taxonomy" id="1348"/>
    <lineage>
        <taxon>Bacteria</taxon>
        <taxon>Bacillati</taxon>
        <taxon>Bacillota</taxon>
        <taxon>Bacilli</taxon>
        <taxon>Lactobacillales</taxon>
        <taxon>Streptococcaceae</taxon>
        <taxon>Streptococcus</taxon>
    </lineage>
</organism>
<dbReference type="RefSeq" id="WP_003105779.1">
    <property type="nucleotide sequence ID" value="NZ_JARQAG010000002.1"/>
</dbReference>
<dbReference type="GO" id="GO:0003677">
    <property type="term" value="F:DNA binding"/>
    <property type="evidence" value="ECO:0007669"/>
    <property type="project" value="UniProtKB-KW"/>
</dbReference>
<dbReference type="AlphaFoldDB" id="A0AAE4HWA9"/>
<proteinExistence type="predicted"/>
<gene>
    <name evidence="1" type="ORF">P7G31_02185</name>
</gene>